<dbReference type="AlphaFoldDB" id="A0A127QH72"/>
<reference evidence="1 2" key="1">
    <citation type="submission" date="2015-11" db="EMBL/GenBank/DDBJ databases">
        <title>Exploring the genomic traits of fungus-feeding bacterial genus Collimonas.</title>
        <authorList>
            <person name="Song C."/>
            <person name="Schmidt R."/>
            <person name="de Jager V."/>
            <person name="Krzyzanowska D."/>
            <person name="Jongedijk E."/>
            <person name="Cankar K."/>
            <person name="Beekwilder J."/>
            <person name="van Veen A."/>
            <person name="de Boer W."/>
            <person name="van Veen J.A."/>
            <person name="Garbeva P."/>
        </authorList>
    </citation>
    <scope>NUCLEOTIDE SEQUENCE [LARGE SCALE GENOMIC DNA]</scope>
    <source>
        <strain evidence="1 2">Ter282</strain>
    </source>
</reference>
<evidence type="ECO:0000313" key="1">
    <source>
        <dbReference type="EMBL" id="AMP09409.1"/>
    </source>
</evidence>
<proteinExistence type="predicted"/>
<dbReference type="GO" id="GO:0005829">
    <property type="term" value="C:cytosol"/>
    <property type="evidence" value="ECO:0007669"/>
    <property type="project" value="TreeGrafter"/>
</dbReference>
<gene>
    <name evidence="1" type="ORF">CAter282_1627</name>
</gene>
<dbReference type="PANTHER" id="PTHR33221">
    <property type="entry name" value="WINGED HELIX-TURN-HELIX TRANSCRIPTIONAL REGULATOR, RRF2 FAMILY"/>
    <property type="match status" value="1"/>
</dbReference>
<dbReference type="OrthoDB" id="9800506at2"/>
<evidence type="ECO:0000313" key="2">
    <source>
        <dbReference type="Proteomes" id="UP000071778"/>
    </source>
</evidence>
<dbReference type="PATRIC" id="fig|279058.18.peg.1607"/>
<dbReference type="SUPFAM" id="SSF46785">
    <property type="entry name" value="Winged helix' DNA-binding domain"/>
    <property type="match status" value="1"/>
</dbReference>
<dbReference type="InterPro" id="IPR036390">
    <property type="entry name" value="WH_DNA-bd_sf"/>
</dbReference>
<name>A0A127QH72_9BURK</name>
<dbReference type="EMBL" id="CP013235">
    <property type="protein sequence ID" value="AMP09409.1"/>
    <property type="molecule type" value="Genomic_DNA"/>
</dbReference>
<dbReference type="PROSITE" id="PS51197">
    <property type="entry name" value="HTH_RRF2_2"/>
    <property type="match status" value="1"/>
</dbReference>
<dbReference type="Gene3D" id="1.10.10.10">
    <property type="entry name" value="Winged helix-like DNA-binding domain superfamily/Winged helix DNA-binding domain"/>
    <property type="match status" value="1"/>
</dbReference>
<dbReference type="GO" id="GO:0003700">
    <property type="term" value="F:DNA-binding transcription factor activity"/>
    <property type="evidence" value="ECO:0007669"/>
    <property type="project" value="TreeGrafter"/>
</dbReference>
<dbReference type="InterPro" id="IPR036388">
    <property type="entry name" value="WH-like_DNA-bd_sf"/>
</dbReference>
<dbReference type="Pfam" id="PF02082">
    <property type="entry name" value="Rrf2"/>
    <property type="match status" value="1"/>
</dbReference>
<organism evidence="1 2">
    <name type="scientific">Collimonas arenae</name>
    <dbReference type="NCBI Taxonomy" id="279058"/>
    <lineage>
        <taxon>Bacteria</taxon>
        <taxon>Pseudomonadati</taxon>
        <taxon>Pseudomonadota</taxon>
        <taxon>Betaproteobacteria</taxon>
        <taxon>Burkholderiales</taxon>
        <taxon>Oxalobacteraceae</taxon>
        <taxon>Collimonas</taxon>
    </lineage>
</organism>
<dbReference type="PANTHER" id="PTHR33221:SF15">
    <property type="entry name" value="HTH-TYPE TRANSCRIPTIONAL REGULATOR YWGB-RELATED"/>
    <property type="match status" value="1"/>
</dbReference>
<sequence length="145" mass="15675">MKSSRFAVATHILVSVEYATRCGEVFQPSTAIAASVNTNPVFVRELLRKLSKAKLVLTKEGKGGGAQLARPASAIGLDEIYRAVEEGPLLKHNTRSKDPCCPVSCSMNMVLDPVVSEVEDAMLAILKERKLSELVNQIGYKSKSA</sequence>
<protein>
    <submittedName>
        <fullName evidence="1">Transcriptional regulator family protein</fullName>
    </submittedName>
</protein>
<dbReference type="RefSeq" id="WP_061532955.1">
    <property type="nucleotide sequence ID" value="NZ_CP013233.1"/>
</dbReference>
<dbReference type="Proteomes" id="UP000071778">
    <property type="component" value="Chromosome"/>
</dbReference>
<dbReference type="InterPro" id="IPR000944">
    <property type="entry name" value="Tscrpt_reg_Rrf2"/>
</dbReference>
<accession>A0A127QH72</accession>
<keyword evidence="2" id="KW-1185">Reference proteome</keyword>